<dbReference type="OrthoDB" id="2915109at2"/>
<evidence type="ECO:0000313" key="1">
    <source>
        <dbReference type="EMBL" id="TWI53658.1"/>
    </source>
</evidence>
<name>A0A562QA93_9BACI</name>
<dbReference type="Pfam" id="PF10730">
    <property type="entry name" value="DUF2521"/>
    <property type="match status" value="1"/>
</dbReference>
<comment type="caution">
    <text evidence="1">The sequence shown here is derived from an EMBL/GenBank/DDBJ whole genome shotgun (WGS) entry which is preliminary data.</text>
</comment>
<dbReference type="InterPro" id="IPR019667">
    <property type="entry name" value="Uncharacterised_YbaK"/>
</dbReference>
<evidence type="ECO:0000313" key="2">
    <source>
        <dbReference type="Proteomes" id="UP000315711"/>
    </source>
</evidence>
<reference evidence="1 2" key="1">
    <citation type="journal article" date="2015" name="Stand. Genomic Sci.">
        <title>Genomic Encyclopedia of Bacterial and Archaeal Type Strains, Phase III: the genomes of soil and plant-associated and newly described type strains.</title>
        <authorList>
            <person name="Whitman W.B."/>
            <person name="Woyke T."/>
            <person name="Klenk H.P."/>
            <person name="Zhou Y."/>
            <person name="Lilburn T.G."/>
            <person name="Beck B.J."/>
            <person name="De Vos P."/>
            <person name="Vandamme P."/>
            <person name="Eisen J.A."/>
            <person name="Garrity G."/>
            <person name="Hugenholtz P."/>
            <person name="Kyrpides N.C."/>
        </authorList>
    </citation>
    <scope>NUCLEOTIDE SEQUENCE [LARGE SCALE GENOMIC DNA]</scope>
    <source>
        <strain evidence="1 2">CGMCC 1.10116</strain>
    </source>
</reference>
<proteinExistence type="predicted"/>
<dbReference type="AlphaFoldDB" id="A0A562QA93"/>
<organism evidence="1 2">
    <name type="scientific">Halalkalibacter nanhaiisediminis</name>
    <dbReference type="NCBI Taxonomy" id="688079"/>
    <lineage>
        <taxon>Bacteria</taxon>
        <taxon>Bacillati</taxon>
        <taxon>Bacillota</taxon>
        <taxon>Bacilli</taxon>
        <taxon>Bacillales</taxon>
        <taxon>Bacillaceae</taxon>
        <taxon>Halalkalibacter</taxon>
    </lineage>
</organism>
<sequence>MTVVTTLADRRREKQWKFEQNVLRKLSLNELKADVKEQFKPIVPYHFLSHPFLLDPCMDMAIDAYLLGAEYSRFGYFGESEKEVKRRCEDELTDITHFIFNLLQGWLLNSDFLLDSLKVATESFVDHWWSKGFREGEKRYRLRLH</sequence>
<protein>
    <submittedName>
        <fullName evidence="1">Uncharacterized protein DUF2521</fullName>
    </submittedName>
</protein>
<dbReference type="EMBL" id="VLKZ01000012">
    <property type="protein sequence ID" value="TWI53658.1"/>
    <property type="molecule type" value="Genomic_DNA"/>
</dbReference>
<gene>
    <name evidence="1" type="ORF">IQ10_03388</name>
</gene>
<keyword evidence="2" id="KW-1185">Reference proteome</keyword>
<dbReference type="RefSeq" id="WP_144451575.1">
    <property type="nucleotide sequence ID" value="NZ_VLKZ01000012.1"/>
</dbReference>
<accession>A0A562QA93</accession>
<dbReference type="Proteomes" id="UP000315711">
    <property type="component" value="Unassembled WGS sequence"/>
</dbReference>